<reference evidence="2" key="1">
    <citation type="journal article" date="2019" name="Int. J. Syst. Evol. Microbiol.">
        <title>The Global Catalogue of Microorganisms (GCM) 10K type strain sequencing project: providing services to taxonomists for standard genome sequencing and annotation.</title>
        <authorList>
            <consortium name="The Broad Institute Genomics Platform"/>
            <consortium name="The Broad Institute Genome Sequencing Center for Infectious Disease"/>
            <person name="Wu L."/>
            <person name="Ma J."/>
        </authorList>
    </citation>
    <scope>NUCLEOTIDE SEQUENCE [LARGE SCALE GENOMIC DNA]</scope>
    <source>
        <strain evidence="2">CGMCC 1.15043</strain>
    </source>
</reference>
<dbReference type="Proteomes" id="UP000615455">
    <property type="component" value="Unassembled WGS sequence"/>
</dbReference>
<organism evidence="1 2">
    <name type="scientific">Paenibacillus marchantiophytorum</name>
    <dbReference type="NCBI Taxonomy" id="1619310"/>
    <lineage>
        <taxon>Bacteria</taxon>
        <taxon>Bacillati</taxon>
        <taxon>Bacillota</taxon>
        <taxon>Bacilli</taxon>
        <taxon>Bacillales</taxon>
        <taxon>Paenibacillaceae</taxon>
        <taxon>Paenibacillus</taxon>
    </lineage>
</organism>
<accession>A0ABQ1FHB8</accession>
<keyword evidence="2" id="KW-1185">Reference proteome</keyword>
<protein>
    <submittedName>
        <fullName evidence="1">Uncharacterized protein</fullName>
    </submittedName>
</protein>
<sequence>MNNLQRLQLEIQGIELTHEEIQLYLTENGLKHYEEYNPESNKSKRSIYQTALAILESVANNPTLMKDYKQDDMTISAFYENLMSRIDQLERKVRQMSSTDDKTDSNFFMLFQ</sequence>
<comment type="caution">
    <text evidence="1">The sequence shown here is derived from an EMBL/GenBank/DDBJ whole genome shotgun (WGS) entry which is preliminary data.</text>
</comment>
<proteinExistence type="predicted"/>
<gene>
    <name evidence="1" type="ORF">GCM10008018_66170</name>
</gene>
<evidence type="ECO:0000313" key="2">
    <source>
        <dbReference type="Proteomes" id="UP000615455"/>
    </source>
</evidence>
<dbReference type="EMBL" id="BMHE01000064">
    <property type="protein sequence ID" value="GGA11882.1"/>
    <property type="molecule type" value="Genomic_DNA"/>
</dbReference>
<evidence type="ECO:0000313" key="1">
    <source>
        <dbReference type="EMBL" id="GGA11882.1"/>
    </source>
</evidence>
<dbReference type="RefSeq" id="WP_189019943.1">
    <property type="nucleotide sequence ID" value="NZ_BMHE01000064.1"/>
</dbReference>
<name>A0ABQ1FHB8_9BACL</name>